<dbReference type="Proteomes" id="UP001629235">
    <property type="component" value="Unassembled WGS sequence"/>
</dbReference>
<keyword evidence="2" id="KW-1185">Reference proteome</keyword>
<dbReference type="EMBL" id="JAQQDW010000008">
    <property type="protein sequence ID" value="MFM0103185.1"/>
    <property type="molecule type" value="Genomic_DNA"/>
</dbReference>
<comment type="caution">
    <text evidence="1">The sequence shown here is derived from an EMBL/GenBank/DDBJ whole genome shotgun (WGS) entry which is preliminary data.</text>
</comment>
<name>A0ACC7N8V1_9BURK</name>
<proteinExistence type="predicted"/>
<evidence type="ECO:0000313" key="1">
    <source>
        <dbReference type="EMBL" id="MFM0103185.1"/>
    </source>
</evidence>
<sequence>MLYSAGADAFPGRIYKMTLSGEALGVLGKSGKQLKQFGWIHQMACPAENMSSVELMNWRVQKLIPHA</sequence>
<protein>
    <submittedName>
        <fullName evidence="1">Uncharacterized protein</fullName>
    </submittedName>
</protein>
<gene>
    <name evidence="1" type="ORF">PQR01_06760</name>
</gene>
<evidence type="ECO:0000313" key="2">
    <source>
        <dbReference type="Proteomes" id="UP001629235"/>
    </source>
</evidence>
<reference evidence="1 2" key="1">
    <citation type="journal article" date="2024" name="Chem. Sci.">
        <title>Discovery of megapolipeptins by genome mining of a Burkholderiales bacteria collection.</title>
        <authorList>
            <person name="Paulo B.S."/>
            <person name="Recchia M.J.J."/>
            <person name="Lee S."/>
            <person name="Fergusson C.H."/>
            <person name="Romanowski S.B."/>
            <person name="Hernandez A."/>
            <person name="Krull N."/>
            <person name="Liu D.Y."/>
            <person name="Cavanagh H."/>
            <person name="Bos A."/>
            <person name="Gray C.A."/>
            <person name="Murphy B.T."/>
            <person name="Linington R.G."/>
            <person name="Eustaquio A.S."/>
        </authorList>
    </citation>
    <scope>NUCLEOTIDE SEQUENCE [LARGE SCALE GENOMIC DNA]</scope>
    <source>
        <strain evidence="1 2">RL18-126-BIB-B</strain>
    </source>
</reference>
<accession>A0ACC7N8V1</accession>
<organism evidence="1 2">
    <name type="scientific">Paraburkholderia rhynchosiae</name>
    <dbReference type="NCBI Taxonomy" id="487049"/>
    <lineage>
        <taxon>Bacteria</taxon>
        <taxon>Pseudomonadati</taxon>
        <taxon>Pseudomonadota</taxon>
        <taxon>Betaproteobacteria</taxon>
        <taxon>Burkholderiales</taxon>
        <taxon>Burkholderiaceae</taxon>
        <taxon>Paraburkholderia</taxon>
    </lineage>
</organism>